<name>A0A0B1S277_OESDE</name>
<dbReference type="EMBL" id="KN610222">
    <property type="protein sequence ID" value="KHJ77986.1"/>
    <property type="molecule type" value="Genomic_DNA"/>
</dbReference>
<reference evidence="1 2" key="1">
    <citation type="submission" date="2014-03" db="EMBL/GenBank/DDBJ databases">
        <title>Draft genome of the hookworm Oesophagostomum dentatum.</title>
        <authorList>
            <person name="Mitreva M."/>
        </authorList>
    </citation>
    <scope>NUCLEOTIDE SEQUENCE [LARGE SCALE GENOMIC DNA]</scope>
    <source>
        <strain evidence="1 2">OD-Hann</strain>
    </source>
</reference>
<protein>
    <submittedName>
        <fullName evidence="1">Uncharacterized protein</fullName>
    </submittedName>
</protein>
<keyword evidence="2" id="KW-1185">Reference proteome</keyword>
<sequence>MVDGINIGVAYAVINKKIIEPQTSPVFKDKVKPEERYESVEAAMENRSRLKKFLAEEDRRKGIHHSGEN</sequence>
<dbReference type="OrthoDB" id="10260897at2759"/>
<dbReference type="AlphaFoldDB" id="A0A0B1S277"/>
<evidence type="ECO:0000313" key="2">
    <source>
        <dbReference type="Proteomes" id="UP000053660"/>
    </source>
</evidence>
<evidence type="ECO:0000313" key="1">
    <source>
        <dbReference type="EMBL" id="KHJ77986.1"/>
    </source>
</evidence>
<gene>
    <name evidence="1" type="ORF">OESDEN_22394</name>
</gene>
<accession>A0A0B1S277</accession>
<dbReference type="Proteomes" id="UP000053660">
    <property type="component" value="Unassembled WGS sequence"/>
</dbReference>
<proteinExistence type="predicted"/>
<organism evidence="1 2">
    <name type="scientific">Oesophagostomum dentatum</name>
    <name type="common">Nodular worm</name>
    <dbReference type="NCBI Taxonomy" id="61180"/>
    <lineage>
        <taxon>Eukaryota</taxon>
        <taxon>Metazoa</taxon>
        <taxon>Ecdysozoa</taxon>
        <taxon>Nematoda</taxon>
        <taxon>Chromadorea</taxon>
        <taxon>Rhabditida</taxon>
        <taxon>Rhabditina</taxon>
        <taxon>Rhabditomorpha</taxon>
        <taxon>Strongyloidea</taxon>
        <taxon>Strongylidae</taxon>
        <taxon>Oesophagostomum</taxon>
    </lineage>
</organism>